<protein>
    <submittedName>
        <fullName evidence="6">Hydrolase</fullName>
    </submittedName>
</protein>
<evidence type="ECO:0000256" key="3">
    <source>
        <dbReference type="ARBA" id="ARBA00022723"/>
    </source>
</evidence>
<evidence type="ECO:0000313" key="7">
    <source>
        <dbReference type="Proteomes" id="UP000800303"/>
    </source>
</evidence>
<proteinExistence type="predicted"/>
<dbReference type="SUPFAM" id="SSF50447">
    <property type="entry name" value="Translation proteins"/>
    <property type="match status" value="1"/>
</dbReference>
<evidence type="ECO:0000256" key="2">
    <source>
        <dbReference type="ARBA" id="ARBA00004496"/>
    </source>
</evidence>
<comment type="cofactor">
    <cofactor evidence="1">
        <name>Zn(2+)</name>
        <dbReference type="ChEBI" id="CHEBI:29105"/>
    </cofactor>
</comment>
<accession>A0ABX0EZ68</accession>
<name>A0ABX0EZ68_9BACL</name>
<evidence type="ECO:0000256" key="4">
    <source>
        <dbReference type="ARBA" id="ARBA00022833"/>
    </source>
</evidence>
<dbReference type="InterPro" id="IPR009000">
    <property type="entry name" value="Transl_B-barrel_sf"/>
</dbReference>
<evidence type="ECO:0000259" key="5">
    <source>
        <dbReference type="PROSITE" id="PS50860"/>
    </source>
</evidence>
<dbReference type="PANTHER" id="PTHR43462">
    <property type="entry name" value="ALANYL-TRNA EDITING PROTEIN"/>
    <property type="match status" value="1"/>
</dbReference>
<keyword evidence="4" id="KW-0862">Zinc</keyword>
<keyword evidence="6" id="KW-0378">Hydrolase</keyword>
<evidence type="ECO:0000256" key="1">
    <source>
        <dbReference type="ARBA" id="ARBA00001947"/>
    </source>
</evidence>
<dbReference type="InterPro" id="IPR051335">
    <property type="entry name" value="Alanyl-tRNA_Editing_Enzymes"/>
</dbReference>
<dbReference type="Pfam" id="PF07973">
    <property type="entry name" value="tRNA_SAD"/>
    <property type="match status" value="1"/>
</dbReference>
<gene>
    <name evidence="6" type="ORF">GYN08_01810</name>
</gene>
<dbReference type="SMART" id="SM00863">
    <property type="entry name" value="tRNA_SAD"/>
    <property type="match status" value="1"/>
</dbReference>
<feature type="domain" description="Alanyl-transfer RNA synthetases family profile" evidence="5">
    <location>
        <begin position="1"/>
        <end position="237"/>
    </location>
</feature>
<dbReference type="GO" id="GO:0016787">
    <property type="term" value="F:hydrolase activity"/>
    <property type="evidence" value="ECO:0007669"/>
    <property type="project" value="UniProtKB-KW"/>
</dbReference>
<dbReference type="SUPFAM" id="SSF55186">
    <property type="entry name" value="ThrRS/AlaRS common domain"/>
    <property type="match status" value="1"/>
</dbReference>
<dbReference type="Pfam" id="PF01411">
    <property type="entry name" value="tRNA-synt_2c"/>
    <property type="match status" value="1"/>
</dbReference>
<dbReference type="Gene3D" id="2.40.30.130">
    <property type="match status" value="1"/>
</dbReference>
<dbReference type="RefSeq" id="WP_166271931.1">
    <property type="nucleotide sequence ID" value="NZ_JAAFGS010000001.1"/>
</dbReference>
<dbReference type="Gene3D" id="3.10.310.40">
    <property type="match status" value="1"/>
</dbReference>
<keyword evidence="7" id="KW-1185">Reference proteome</keyword>
<dbReference type="InterPro" id="IPR018163">
    <property type="entry name" value="Thr/Ala-tRNA-synth_IIc_edit"/>
</dbReference>
<dbReference type="PROSITE" id="PS50860">
    <property type="entry name" value="AA_TRNA_LIGASE_II_ALA"/>
    <property type="match status" value="1"/>
</dbReference>
<dbReference type="InterPro" id="IPR012947">
    <property type="entry name" value="tRNA_SAD"/>
</dbReference>
<evidence type="ECO:0000313" key="6">
    <source>
        <dbReference type="EMBL" id="NGZ74033.1"/>
    </source>
</evidence>
<dbReference type="Gene3D" id="3.30.980.10">
    <property type="entry name" value="Threonyl-trna Synthetase, Chain A, domain 2"/>
    <property type="match status" value="1"/>
</dbReference>
<dbReference type="InterPro" id="IPR018164">
    <property type="entry name" value="Ala-tRNA-synth_IIc_N"/>
</dbReference>
<organism evidence="6 7">
    <name type="scientific">Saccharibacillus alkalitolerans</name>
    <dbReference type="NCBI Taxonomy" id="2705290"/>
    <lineage>
        <taxon>Bacteria</taxon>
        <taxon>Bacillati</taxon>
        <taxon>Bacillota</taxon>
        <taxon>Bacilli</taxon>
        <taxon>Bacillales</taxon>
        <taxon>Paenibacillaceae</taxon>
        <taxon>Saccharibacillus</taxon>
    </lineage>
</organism>
<comment type="caution">
    <text evidence="6">The sequence shown here is derived from an EMBL/GenBank/DDBJ whole genome shotgun (WGS) entry which is preliminary data.</text>
</comment>
<dbReference type="InterPro" id="IPR018165">
    <property type="entry name" value="Ala-tRNA-synth_IIc_core"/>
</dbReference>
<dbReference type="EMBL" id="JAAFGS010000001">
    <property type="protein sequence ID" value="NGZ74033.1"/>
    <property type="molecule type" value="Genomic_DNA"/>
</dbReference>
<comment type="subcellular location">
    <subcellularLocation>
        <location evidence="2">Cytoplasm</location>
    </subcellularLocation>
</comment>
<sequence>MTHKKYYDSAYIRDWNARIEDKVQRENGLYLKLDATAFYPEGGGQPGDTGTIGTARVLDTFSENGEVLHLVDGSPGAAGSEVPCSLDWERRFDHMQQHTGQHLLSATCLDLLNAPTLSFHLGEEYATIDVDRTEWTEDELDAVEREVNARIMRSLPIRSYFVSAEEAAELPLVKAPSVEGKVRIVEIEGIEYNACGGTHVDATGELGLLKLLRADKQKGRLRLTFKTGFRALNEFAAQNKVLASLSAKLSVPKEELAERLDKWSEDDRAKQAELNALRQRLDEYAARELLEEAERSDGAVSGLFEDRTMKELQSLAASLTARTRLPVLLGSLPEAKLLLAHGGEAGFSCGALFKETLPAFGGRGGGGDKSAQAGFGSESELTACYEALIGKLGAGRV</sequence>
<dbReference type="PANTHER" id="PTHR43462:SF1">
    <property type="entry name" value="ALANYL-TRNA EDITING PROTEIN AARSD1"/>
    <property type="match status" value="1"/>
</dbReference>
<dbReference type="Proteomes" id="UP000800303">
    <property type="component" value="Unassembled WGS sequence"/>
</dbReference>
<reference evidence="6 7" key="1">
    <citation type="submission" date="2020-01" db="EMBL/GenBank/DDBJ databases">
        <title>Polyphasic characterisation and genomic insights into a novel alkali tolerant bacterium VR-M41.</title>
        <authorList>
            <person name="Vemuluri V.R."/>
        </authorList>
    </citation>
    <scope>NUCLEOTIDE SEQUENCE [LARGE SCALE GENOMIC DNA]</scope>
    <source>
        <strain evidence="6 7">VR-M41</strain>
    </source>
</reference>
<keyword evidence="3" id="KW-0479">Metal-binding</keyword>